<comment type="caution">
    <text evidence="1">The sequence shown here is derived from an EMBL/GenBank/DDBJ whole genome shotgun (WGS) entry which is preliminary data.</text>
</comment>
<dbReference type="InterPro" id="IPR035093">
    <property type="entry name" value="RelE/ParE_toxin_dom_sf"/>
</dbReference>
<protein>
    <recommendedName>
        <fullName evidence="3">Plasmid stabilization system</fullName>
    </recommendedName>
</protein>
<sequence>MSDRIINVLNLLSIDPLTPSLKSHKLTGSLEGLWSCSVAYDCRIIFTFAQDEESEESLIVLVDIVAPMMMCIS</sequence>
<reference evidence="1" key="1">
    <citation type="submission" date="2019-10" db="EMBL/GenBank/DDBJ databases">
        <authorList>
            <consortium name="Genoscope - CEA"/>
            <person name="William W."/>
        </authorList>
    </citation>
    <scope>NUCLEOTIDE SEQUENCE [LARGE SCALE GENOMIC DNA]</scope>
    <source>
        <strain evidence="1">BBR_PRJEB10992</strain>
    </source>
</reference>
<proteinExistence type="predicted"/>
<dbReference type="EMBL" id="CZCU02000155">
    <property type="protein sequence ID" value="VXD23313.1"/>
    <property type="molecule type" value="Genomic_DNA"/>
</dbReference>
<dbReference type="Proteomes" id="UP000184550">
    <property type="component" value="Unassembled WGS sequence"/>
</dbReference>
<organism evidence="1 2">
    <name type="scientific">Planktothrix serta PCC 8927</name>
    <dbReference type="NCBI Taxonomy" id="671068"/>
    <lineage>
        <taxon>Bacteria</taxon>
        <taxon>Bacillati</taxon>
        <taxon>Cyanobacteriota</taxon>
        <taxon>Cyanophyceae</taxon>
        <taxon>Oscillatoriophycideae</taxon>
        <taxon>Oscillatoriales</taxon>
        <taxon>Microcoleaceae</taxon>
        <taxon>Planktothrix</taxon>
    </lineage>
</organism>
<evidence type="ECO:0000313" key="2">
    <source>
        <dbReference type="Proteomes" id="UP000184550"/>
    </source>
</evidence>
<dbReference type="SUPFAM" id="SSF143011">
    <property type="entry name" value="RelE-like"/>
    <property type="match status" value="1"/>
</dbReference>
<gene>
    <name evidence="1" type="ORF">PL8927_780019</name>
</gene>
<keyword evidence="2" id="KW-1185">Reference proteome</keyword>
<dbReference type="AlphaFoldDB" id="A0A7Z9C1B2"/>
<accession>A0A7Z9C1B2</accession>
<evidence type="ECO:0000313" key="1">
    <source>
        <dbReference type="EMBL" id="VXD23313.1"/>
    </source>
</evidence>
<evidence type="ECO:0008006" key="3">
    <source>
        <dbReference type="Google" id="ProtNLM"/>
    </source>
</evidence>
<name>A0A7Z9C1B2_9CYAN</name>
<dbReference type="Gene3D" id="3.30.2310.20">
    <property type="entry name" value="RelE-like"/>
    <property type="match status" value="1"/>
</dbReference>